<dbReference type="PANTHER" id="PTHR36897:SF2">
    <property type="entry name" value="OS10G0350800 PROTEIN"/>
    <property type="match status" value="1"/>
</dbReference>
<dbReference type="InterPro" id="IPR016181">
    <property type="entry name" value="Acyl_CoA_acyltransferase"/>
</dbReference>
<evidence type="ECO:0008006" key="3">
    <source>
        <dbReference type="Google" id="ProtNLM"/>
    </source>
</evidence>
<dbReference type="PANTHER" id="PTHR36897">
    <property type="entry name" value="OS10G0351100-LIKE PROTEIN"/>
    <property type="match status" value="1"/>
</dbReference>
<accession>A0ABU6SCY8</accession>
<dbReference type="SUPFAM" id="SSF55729">
    <property type="entry name" value="Acyl-CoA N-acyltransferases (Nat)"/>
    <property type="match status" value="1"/>
</dbReference>
<dbReference type="Proteomes" id="UP001341840">
    <property type="component" value="Unassembled WGS sequence"/>
</dbReference>
<gene>
    <name evidence="1" type="ORF">PIB30_034430</name>
</gene>
<comment type="caution">
    <text evidence="1">The sequence shown here is derived from an EMBL/GenBank/DDBJ whole genome shotgun (WGS) entry which is preliminary data.</text>
</comment>
<name>A0ABU6SCY8_9FABA</name>
<evidence type="ECO:0000313" key="1">
    <source>
        <dbReference type="EMBL" id="MED6134115.1"/>
    </source>
</evidence>
<protein>
    <recommendedName>
        <fullName evidence="3">N-acetyltransferase domain-containing protein</fullName>
    </recommendedName>
</protein>
<sequence length="261" mass="29553">MTEEQLKSFLFLSQFSSKVSFYPILFTLQLFGLGELYDIGGQIGIEVGEAMQGISLHHHLHLPIQNNKNRWERVSVKANKGSEEGDKAVLPSMCDILEASRAQKVEVQLKTVGPFFRIIATSLESRRELGRAEGLVRIWFPGTKILHLDSIKLRRETLNMEKSIFGLGLFIGAVAIRHGYDSGCTTAQLLAINDSDLYHSKLVRFYRRLGFREVYQVSGSSIGDIPHMLVWGGVGTRMDACIQQLMFKWCTRFKKIKTVDK</sequence>
<organism evidence="1 2">
    <name type="scientific">Stylosanthes scabra</name>
    <dbReference type="NCBI Taxonomy" id="79078"/>
    <lineage>
        <taxon>Eukaryota</taxon>
        <taxon>Viridiplantae</taxon>
        <taxon>Streptophyta</taxon>
        <taxon>Embryophyta</taxon>
        <taxon>Tracheophyta</taxon>
        <taxon>Spermatophyta</taxon>
        <taxon>Magnoliopsida</taxon>
        <taxon>eudicotyledons</taxon>
        <taxon>Gunneridae</taxon>
        <taxon>Pentapetalae</taxon>
        <taxon>rosids</taxon>
        <taxon>fabids</taxon>
        <taxon>Fabales</taxon>
        <taxon>Fabaceae</taxon>
        <taxon>Papilionoideae</taxon>
        <taxon>50 kb inversion clade</taxon>
        <taxon>dalbergioids sensu lato</taxon>
        <taxon>Dalbergieae</taxon>
        <taxon>Pterocarpus clade</taxon>
        <taxon>Stylosanthes</taxon>
    </lineage>
</organism>
<proteinExistence type="predicted"/>
<reference evidence="1 2" key="1">
    <citation type="journal article" date="2023" name="Plants (Basel)">
        <title>Bridging the Gap: Combining Genomics and Transcriptomics Approaches to Understand Stylosanthes scabra, an Orphan Legume from the Brazilian Caatinga.</title>
        <authorList>
            <person name="Ferreira-Neto J.R.C."/>
            <person name="da Silva M.D."/>
            <person name="Binneck E."/>
            <person name="de Melo N.F."/>
            <person name="da Silva R.H."/>
            <person name="de Melo A.L.T.M."/>
            <person name="Pandolfi V."/>
            <person name="Bustamante F.O."/>
            <person name="Brasileiro-Vidal A.C."/>
            <person name="Benko-Iseppon A.M."/>
        </authorList>
    </citation>
    <scope>NUCLEOTIDE SEQUENCE [LARGE SCALE GENOMIC DNA]</scope>
    <source>
        <tissue evidence="1">Leaves</tissue>
    </source>
</reference>
<keyword evidence="2" id="KW-1185">Reference proteome</keyword>
<dbReference type="EMBL" id="JASCZI010060575">
    <property type="protein sequence ID" value="MED6134115.1"/>
    <property type="molecule type" value="Genomic_DNA"/>
</dbReference>
<evidence type="ECO:0000313" key="2">
    <source>
        <dbReference type="Proteomes" id="UP001341840"/>
    </source>
</evidence>